<evidence type="ECO:0000313" key="1">
    <source>
        <dbReference type="EMBL" id="KAF0029710.1"/>
    </source>
</evidence>
<protein>
    <submittedName>
        <fullName evidence="1">Uncharacterized protein</fullName>
    </submittedName>
</protein>
<reference evidence="1 2" key="1">
    <citation type="submission" date="2019-06" db="EMBL/GenBank/DDBJ databases">
        <title>Draft genomes of female and male turbot (Scophthalmus maximus).</title>
        <authorList>
            <person name="Xu H."/>
            <person name="Xu X.-W."/>
            <person name="Shao C."/>
            <person name="Chen S."/>
        </authorList>
    </citation>
    <scope>NUCLEOTIDE SEQUENCE [LARGE SCALE GENOMIC DNA]</scope>
    <source>
        <strain evidence="1">Ysfricsl-2016a</strain>
        <tissue evidence="1">Blood</tissue>
    </source>
</reference>
<dbReference type="AlphaFoldDB" id="A0A6A4SD55"/>
<organism evidence="1 2">
    <name type="scientific">Scophthalmus maximus</name>
    <name type="common">Turbot</name>
    <name type="synonym">Psetta maxima</name>
    <dbReference type="NCBI Taxonomy" id="52904"/>
    <lineage>
        <taxon>Eukaryota</taxon>
        <taxon>Metazoa</taxon>
        <taxon>Chordata</taxon>
        <taxon>Craniata</taxon>
        <taxon>Vertebrata</taxon>
        <taxon>Euteleostomi</taxon>
        <taxon>Actinopterygii</taxon>
        <taxon>Neopterygii</taxon>
        <taxon>Teleostei</taxon>
        <taxon>Neoteleostei</taxon>
        <taxon>Acanthomorphata</taxon>
        <taxon>Carangaria</taxon>
        <taxon>Pleuronectiformes</taxon>
        <taxon>Pleuronectoidei</taxon>
        <taxon>Scophthalmidae</taxon>
        <taxon>Scophthalmus</taxon>
    </lineage>
</organism>
<sequence>MELCGTSTKTKHKGTSCSFNEETSSVAFTSVAQLQCERLLASSFAARKRITTHNHRVVLTMPRPSAECRPGNARAAEVSAVFNSRKEAGRWCRIAQQESAAAVTSVLKPPCVT</sequence>
<comment type="caution">
    <text evidence="1">The sequence shown here is derived from an EMBL/GenBank/DDBJ whole genome shotgun (WGS) entry which is preliminary data.</text>
</comment>
<dbReference type="EMBL" id="VEVO01000016">
    <property type="protein sequence ID" value="KAF0029710.1"/>
    <property type="molecule type" value="Genomic_DNA"/>
</dbReference>
<proteinExistence type="predicted"/>
<evidence type="ECO:0000313" key="2">
    <source>
        <dbReference type="Proteomes" id="UP000438429"/>
    </source>
</evidence>
<gene>
    <name evidence="1" type="ORF">F2P81_018815</name>
</gene>
<name>A0A6A4SD55_SCOMX</name>
<accession>A0A6A4SD55</accession>
<dbReference type="Proteomes" id="UP000438429">
    <property type="component" value="Unassembled WGS sequence"/>
</dbReference>